<sequence>MDSCSLVHNTRHQAHCLVSSAVSQLAAVVCPLQDIHNPPYANGAIEPGVDLLKLYCHLSQSIELWLDQHQGLTFLSDTQIRIGPWPRYQANFLHHEMNFVSSQQGSCYNSRACVKAPVQFFVRPALDCPLLSS</sequence>
<dbReference type="EMBL" id="LSBJ02000001">
    <property type="protein sequence ID" value="OWT43608.1"/>
    <property type="molecule type" value="Genomic_DNA"/>
</dbReference>
<accession>A0A219AS63</accession>
<organism evidence="1 2">
    <name type="scientific">Pochonia chlamydosporia 170</name>
    <dbReference type="NCBI Taxonomy" id="1380566"/>
    <lineage>
        <taxon>Eukaryota</taxon>
        <taxon>Fungi</taxon>
        <taxon>Dikarya</taxon>
        <taxon>Ascomycota</taxon>
        <taxon>Pezizomycotina</taxon>
        <taxon>Sordariomycetes</taxon>
        <taxon>Hypocreomycetidae</taxon>
        <taxon>Hypocreales</taxon>
        <taxon>Clavicipitaceae</taxon>
        <taxon>Pochonia</taxon>
    </lineage>
</organism>
<name>A0A219AS63_METCM</name>
<dbReference type="GeneID" id="33937365"/>
<dbReference type="Proteomes" id="UP000078397">
    <property type="component" value="Unassembled WGS sequence"/>
</dbReference>
<proteinExistence type="predicted"/>
<evidence type="ECO:0000313" key="1">
    <source>
        <dbReference type="EMBL" id="OWT43608.1"/>
    </source>
</evidence>
<gene>
    <name evidence="1" type="ORF">VFPPC_18665</name>
</gene>
<dbReference type="KEGG" id="pchm:VFPPC_18665"/>
<dbReference type="AlphaFoldDB" id="A0A219AS63"/>
<comment type="caution">
    <text evidence="1">The sequence shown here is derived from an EMBL/GenBank/DDBJ whole genome shotgun (WGS) entry which is preliminary data.</text>
</comment>
<evidence type="ECO:0000313" key="2">
    <source>
        <dbReference type="Proteomes" id="UP000078397"/>
    </source>
</evidence>
<dbReference type="RefSeq" id="XP_022286014.1">
    <property type="nucleotide sequence ID" value="XM_022430242.1"/>
</dbReference>
<protein>
    <submittedName>
        <fullName evidence="1">Uncharacterized protein</fullName>
    </submittedName>
</protein>
<keyword evidence="2" id="KW-1185">Reference proteome</keyword>
<reference evidence="1 2" key="1">
    <citation type="journal article" date="2016" name="PLoS Pathog.">
        <title>Biosynthesis of antibiotic leucinostatins in bio-control fungus Purpureocillium lilacinum and their inhibition on phytophthora revealed by genome mining.</title>
        <authorList>
            <person name="Wang G."/>
            <person name="Liu Z."/>
            <person name="Lin R."/>
            <person name="Li E."/>
            <person name="Mao Z."/>
            <person name="Ling J."/>
            <person name="Yang Y."/>
            <person name="Yin W.B."/>
            <person name="Xie B."/>
        </authorList>
    </citation>
    <scope>NUCLEOTIDE SEQUENCE [LARGE SCALE GENOMIC DNA]</scope>
    <source>
        <strain evidence="1">170</strain>
    </source>
</reference>